<dbReference type="GO" id="GO:0006457">
    <property type="term" value="P:protein folding"/>
    <property type="evidence" value="ECO:0007669"/>
    <property type="project" value="InterPro"/>
</dbReference>
<evidence type="ECO:0000256" key="5">
    <source>
        <dbReference type="ARBA" id="ARBA00023235"/>
    </source>
</evidence>
<dbReference type="InterPro" id="IPR036944">
    <property type="entry name" value="PPIase_FKBP_N_sf"/>
</dbReference>
<dbReference type="Gene3D" id="3.10.50.40">
    <property type="match status" value="1"/>
</dbReference>
<keyword evidence="4 6" id="KW-0697">Rotamase</keyword>
<protein>
    <recommendedName>
        <fullName evidence="7">Peptidyl-prolyl cis-trans isomerase</fullName>
        <ecNumber evidence="7">5.2.1.8</ecNumber>
    </recommendedName>
</protein>
<dbReference type="Proteomes" id="UP000009080">
    <property type="component" value="Chromosome"/>
</dbReference>
<evidence type="ECO:0000256" key="2">
    <source>
        <dbReference type="ARBA" id="ARBA00006577"/>
    </source>
</evidence>
<dbReference type="GO" id="GO:0003755">
    <property type="term" value="F:peptidyl-prolyl cis-trans isomerase activity"/>
    <property type="evidence" value="ECO:0007669"/>
    <property type="project" value="UniProtKB-UniRule"/>
</dbReference>
<dbReference type="EC" id="5.2.1.8" evidence="7"/>
<dbReference type="PANTHER" id="PTHR43811:SF23">
    <property type="entry name" value="FKBP-TYPE 22 KDA PEPTIDYL-PROLYL CIS-TRANS ISOMERASE"/>
    <property type="match status" value="1"/>
</dbReference>
<dbReference type="PROSITE" id="PS50059">
    <property type="entry name" value="FKBP_PPIASE"/>
    <property type="match status" value="1"/>
</dbReference>
<evidence type="ECO:0000259" key="8">
    <source>
        <dbReference type="PROSITE" id="PS50059"/>
    </source>
</evidence>
<name>C5BLA4_TERTT</name>
<evidence type="ECO:0000256" key="7">
    <source>
        <dbReference type="RuleBase" id="RU003915"/>
    </source>
</evidence>
<dbReference type="PANTHER" id="PTHR43811">
    <property type="entry name" value="FKBP-TYPE PEPTIDYL-PROLYL CIS-TRANS ISOMERASE FKPA"/>
    <property type="match status" value="1"/>
</dbReference>
<dbReference type="FunFam" id="3.10.50.40:FF:000045">
    <property type="entry name" value="Peptidyl-prolyl cis-trans isomerase"/>
    <property type="match status" value="1"/>
</dbReference>
<feature type="domain" description="PPIase FKBP-type" evidence="8">
    <location>
        <begin position="121"/>
        <end position="207"/>
    </location>
</feature>
<dbReference type="AlphaFoldDB" id="C5BLA4"/>
<reference evidence="9 10" key="1">
    <citation type="journal article" date="2009" name="PLoS ONE">
        <title>The complete genome of Teredinibacter turnerae T7901: an intracellular endosymbiont of marine wood-boring bivalves (shipworms).</title>
        <authorList>
            <person name="Yang J.C."/>
            <person name="Madupu R."/>
            <person name="Durkin A.S."/>
            <person name="Ekborg N.A."/>
            <person name="Pedamallu C.S."/>
            <person name="Hostetler J.B."/>
            <person name="Radune D."/>
            <person name="Toms B.S."/>
            <person name="Henrissat B."/>
            <person name="Coutinho P.M."/>
            <person name="Schwarz S."/>
            <person name="Field L."/>
            <person name="Trindade-Silva A.E."/>
            <person name="Soares C.A.G."/>
            <person name="Elshahawi S."/>
            <person name="Hanora A."/>
            <person name="Schmidt E.W."/>
            <person name="Haygood M.G."/>
            <person name="Posfai J."/>
            <person name="Benner J."/>
            <person name="Madinger C."/>
            <person name="Nove J."/>
            <person name="Anton B."/>
            <person name="Chaudhary K."/>
            <person name="Foster J."/>
            <person name="Holman A."/>
            <person name="Kumar S."/>
            <person name="Lessard P.A."/>
            <person name="Luyten Y.A."/>
            <person name="Slatko B."/>
            <person name="Wood N."/>
            <person name="Wu B."/>
            <person name="Teplitski M."/>
            <person name="Mougous J.D."/>
            <person name="Ward N."/>
            <person name="Eisen J.A."/>
            <person name="Badger J.H."/>
            <person name="Distel D.L."/>
        </authorList>
    </citation>
    <scope>NUCLEOTIDE SEQUENCE [LARGE SCALE GENOMIC DNA]</scope>
    <source>
        <strain evidence="10">ATCC 39867 / T7901</strain>
    </source>
</reference>
<keyword evidence="5 6" id="KW-0413">Isomerase</keyword>
<dbReference type="NCBIfam" id="NF008602">
    <property type="entry name" value="PRK11570.1"/>
    <property type="match status" value="1"/>
</dbReference>
<comment type="similarity">
    <text evidence="2 7">Belongs to the FKBP-type PPIase family.</text>
</comment>
<evidence type="ECO:0000256" key="3">
    <source>
        <dbReference type="ARBA" id="ARBA00022729"/>
    </source>
</evidence>
<keyword evidence="10" id="KW-1185">Reference proteome</keyword>
<dbReference type="Pfam" id="PF00254">
    <property type="entry name" value="FKBP_C"/>
    <property type="match status" value="1"/>
</dbReference>
<dbReference type="eggNOG" id="COG0545">
    <property type="taxonomic scope" value="Bacteria"/>
</dbReference>
<keyword evidence="3" id="KW-0732">Signal</keyword>
<dbReference type="KEGG" id="ttu:TERTU_2543"/>
<dbReference type="STRING" id="377629.TERTU_2543"/>
<dbReference type="Pfam" id="PF01346">
    <property type="entry name" value="FKBP_N"/>
    <property type="match status" value="1"/>
</dbReference>
<dbReference type="InterPro" id="IPR046357">
    <property type="entry name" value="PPIase_dom_sf"/>
</dbReference>
<proteinExistence type="inferred from homology"/>
<gene>
    <name evidence="9" type="ordered locus">TERTU_2543</name>
</gene>
<dbReference type="EMBL" id="CP001614">
    <property type="protein sequence ID" value="ACR12015.1"/>
    <property type="molecule type" value="Genomic_DNA"/>
</dbReference>
<evidence type="ECO:0000256" key="4">
    <source>
        <dbReference type="ARBA" id="ARBA00023110"/>
    </source>
</evidence>
<dbReference type="InterPro" id="IPR000774">
    <property type="entry name" value="PPIase_FKBP_N"/>
</dbReference>
<organism evidence="9 10">
    <name type="scientific">Teredinibacter turnerae (strain ATCC 39867 / T7901)</name>
    <dbReference type="NCBI Taxonomy" id="377629"/>
    <lineage>
        <taxon>Bacteria</taxon>
        <taxon>Pseudomonadati</taxon>
        <taxon>Pseudomonadota</taxon>
        <taxon>Gammaproteobacteria</taxon>
        <taxon>Cellvibrionales</taxon>
        <taxon>Cellvibrionaceae</taxon>
        <taxon>Teredinibacter</taxon>
    </lineage>
</organism>
<dbReference type="InterPro" id="IPR001179">
    <property type="entry name" value="PPIase_FKBP_dom"/>
</dbReference>
<sequence length="208" mass="22033">MTDKPTLTSNEEIASYGIGRQVGDQIASNAFSGIVPEAVAQGLVDSLKGAALAIPGEEINKAFQALQNRIQAEEAEKAKKFAAEGEAFLAENAKKEGIVVTESGLQYEILSVGDGDKPTLTSKVKTHYHGTLVDGTVFDSSVNRGQPAEFPVNGVIAGWTEALQMMPVGSKWRLYVPYQLAYGERGAGGAIGPYAALVFEVELLEITG</sequence>
<dbReference type="RefSeq" id="WP_015818127.1">
    <property type="nucleotide sequence ID" value="NC_012997.1"/>
</dbReference>
<evidence type="ECO:0000256" key="1">
    <source>
        <dbReference type="ARBA" id="ARBA00000971"/>
    </source>
</evidence>
<evidence type="ECO:0000313" key="10">
    <source>
        <dbReference type="Proteomes" id="UP000009080"/>
    </source>
</evidence>
<comment type="catalytic activity">
    <reaction evidence="1 6 7">
        <text>[protein]-peptidylproline (omega=180) = [protein]-peptidylproline (omega=0)</text>
        <dbReference type="Rhea" id="RHEA:16237"/>
        <dbReference type="Rhea" id="RHEA-COMP:10747"/>
        <dbReference type="Rhea" id="RHEA-COMP:10748"/>
        <dbReference type="ChEBI" id="CHEBI:83833"/>
        <dbReference type="ChEBI" id="CHEBI:83834"/>
        <dbReference type="EC" id="5.2.1.8"/>
    </reaction>
</comment>
<dbReference type="SUPFAM" id="SSF54534">
    <property type="entry name" value="FKBP-like"/>
    <property type="match status" value="1"/>
</dbReference>
<accession>C5BLA4</accession>
<dbReference type="HOGENOM" id="CLU_013615_0_1_6"/>
<evidence type="ECO:0000313" key="9">
    <source>
        <dbReference type="EMBL" id="ACR12015.1"/>
    </source>
</evidence>
<dbReference type="Gene3D" id="1.10.287.460">
    <property type="entry name" value="Peptidyl-prolyl cis-trans isomerase, FKBP-type, N-terminal domain"/>
    <property type="match status" value="1"/>
</dbReference>
<evidence type="ECO:0000256" key="6">
    <source>
        <dbReference type="PROSITE-ProRule" id="PRU00277"/>
    </source>
</evidence>
<dbReference type="OrthoDB" id="9814548at2"/>